<evidence type="ECO:0000313" key="2">
    <source>
        <dbReference type="EMBL" id="RPA87056.1"/>
    </source>
</evidence>
<sequence length="383" mass="43705">MDDDFDGAEVIVGQEVKTTASATKDKKQQQPKKIEVMSKKEGKAAFEARIAAKKNQKQQPNGKKAPKKPEGKKDDKQAEKKDVKKDDEKVEKKDDKKDDEKDAKADTEANAKAAEEASKRKRKREADKARKRMKVDGGEEKKKESIPGKQPTTPKQKQKKQKEKRAPLQEDPVNENIAQMNPTLLSDYFGQQIRKFDKDLSSVELEERYIPARYIYDTEKLPKDRSLKGLPDFLKALYTETSQPKNMKTPGHPHTIVITGAAIRAVEFRRGLLQMIPDKQHSACTKLFSKHIKLQDALEQLGKYQSNYAIGTPKRIHDCMINDGPLKMDNLKWIIIDLSRLDAKGFNALEYPDILKDTVNILKEPKIREQFEKEHGAAKIVIY</sequence>
<dbReference type="PANTHER" id="PTHR24030">
    <property type="entry name" value="PROTEIN CMSS1"/>
    <property type="match status" value="1"/>
</dbReference>
<reference evidence="2 3" key="1">
    <citation type="journal article" date="2018" name="Nat. Ecol. Evol.">
        <title>Pezizomycetes genomes reveal the molecular basis of ectomycorrhizal truffle lifestyle.</title>
        <authorList>
            <person name="Murat C."/>
            <person name="Payen T."/>
            <person name="Noel B."/>
            <person name="Kuo A."/>
            <person name="Morin E."/>
            <person name="Chen J."/>
            <person name="Kohler A."/>
            <person name="Krizsan K."/>
            <person name="Balestrini R."/>
            <person name="Da Silva C."/>
            <person name="Montanini B."/>
            <person name="Hainaut M."/>
            <person name="Levati E."/>
            <person name="Barry K.W."/>
            <person name="Belfiori B."/>
            <person name="Cichocki N."/>
            <person name="Clum A."/>
            <person name="Dockter R.B."/>
            <person name="Fauchery L."/>
            <person name="Guy J."/>
            <person name="Iotti M."/>
            <person name="Le Tacon F."/>
            <person name="Lindquist E.A."/>
            <person name="Lipzen A."/>
            <person name="Malagnac F."/>
            <person name="Mello A."/>
            <person name="Molinier V."/>
            <person name="Miyauchi S."/>
            <person name="Poulain J."/>
            <person name="Riccioni C."/>
            <person name="Rubini A."/>
            <person name="Sitrit Y."/>
            <person name="Splivallo R."/>
            <person name="Traeger S."/>
            <person name="Wang M."/>
            <person name="Zifcakova L."/>
            <person name="Wipf D."/>
            <person name="Zambonelli A."/>
            <person name="Paolocci F."/>
            <person name="Nowrousian M."/>
            <person name="Ottonello S."/>
            <person name="Baldrian P."/>
            <person name="Spatafora J.W."/>
            <person name="Henrissat B."/>
            <person name="Nagy L.G."/>
            <person name="Aury J.M."/>
            <person name="Wincker P."/>
            <person name="Grigoriev I.V."/>
            <person name="Bonfante P."/>
            <person name="Martin F.M."/>
        </authorList>
    </citation>
    <scope>NUCLEOTIDE SEQUENCE [LARGE SCALE GENOMIC DNA]</scope>
    <source>
        <strain evidence="2 3">RN42</strain>
    </source>
</reference>
<proteinExistence type="predicted"/>
<keyword evidence="3" id="KW-1185">Reference proteome</keyword>
<dbReference type="Proteomes" id="UP000275078">
    <property type="component" value="Unassembled WGS sequence"/>
</dbReference>
<dbReference type="PANTHER" id="PTHR24030:SF0">
    <property type="entry name" value="PROTEIN CMSS1"/>
    <property type="match status" value="1"/>
</dbReference>
<feature type="compositionally biased region" description="Basic and acidic residues" evidence="1">
    <location>
        <begin position="67"/>
        <end position="146"/>
    </location>
</feature>
<dbReference type="Pfam" id="PF14617">
    <property type="entry name" value="CMS1"/>
    <property type="match status" value="1"/>
</dbReference>
<dbReference type="GO" id="GO:0030686">
    <property type="term" value="C:90S preribosome"/>
    <property type="evidence" value="ECO:0007669"/>
    <property type="project" value="TreeGrafter"/>
</dbReference>
<name>A0A3N4IMY1_ASCIM</name>
<dbReference type="GO" id="GO:0005634">
    <property type="term" value="C:nucleus"/>
    <property type="evidence" value="ECO:0007669"/>
    <property type="project" value="TreeGrafter"/>
</dbReference>
<accession>A0A3N4IMY1</accession>
<evidence type="ECO:0000313" key="3">
    <source>
        <dbReference type="Proteomes" id="UP000275078"/>
    </source>
</evidence>
<protein>
    <submittedName>
        <fullName evidence="2">Uncharacterized protein</fullName>
    </submittedName>
</protein>
<dbReference type="InterPro" id="IPR032704">
    <property type="entry name" value="Cms1"/>
</dbReference>
<gene>
    <name evidence="2" type="ORF">BJ508DRAFT_410633</name>
</gene>
<evidence type="ECO:0000256" key="1">
    <source>
        <dbReference type="SAM" id="MobiDB-lite"/>
    </source>
</evidence>
<feature type="compositionally biased region" description="Basic and acidic residues" evidence="1">
    <location>
        <begin position="23"/>
        <end position="46"/>
    </location>
</feature>
<organism evidence="2 3">
    <name type="scientific">Ascobolus immersus RN42</name>
    <dbReference type="NCBI Taxonomy" id="1160509"/>
    <lineage>
        <taxon>Eukaryota</taxon>
        <taxon>Fungi</taxon>
        <taxon>Dikarya</taxon>
        <taxon>Ascomycota</taxon>
        <taxon>Pezizomycotina</taxon>
        <taxon>Pezizomycetes</taxon>
        <taxon>Pezizales</taxon>
        <taxon>Ascobolaceae</taxon>
        <taxon>Ascobolus</taxon>
    </lineage>
</organism>
<dbReference type="AlphaFoldDB" id="A0A3N4IMY1"/>
<dbReference type="STRING" id="1160509.A0A3N4IMY1"/>
<feature type="region of interest" description="Disordered" evidence="1">
    <location>
        <begin position="18"/>
        <end position="173"/>
    </location>
</feature>
<dbReference type="OrthoDB" id="1929311at2759"/>
<dbReference type="EMBL" id="ML119647">
    <property type="protein sequence ID" value="RPA87056.1"/>
    <property type="molecule type" value="Genomic_DNA"/>
</dbReference>